<keyword evidence="3" id="KW-0812">Transmembrane</keyword>
<evidence type="ECO:0000313" key="8">
    <source>
        <dbReference type="Proteomes" id="UP001497453"/>
    </source>
</evidence>
<dbReference type="InterPro" id="IPR011043">
    <property type="entry name" value="Gal_Oxase/kelch_b-propeller"/>
</dbReference>
<feature type="domain" description="Galactose oxidase-like Early set" evidence="6">
    <location>
        <begin position="490"/>
        <end position="598"/>
    </location>
</feature>
<reference evidence="8" key="1">
    <citation type="submission" date="2024-04" db="EMBL/GenBank/DDBJ databases">
        <authorList>
            <person name="Shaw F."/>
            <person name="Minotto A."/>
        </authorList>
    </citation>
    <scope>NUCLEOTIDE SEQUENCE [LARGE SCALE GENOMIC DNA]</scope>
</reference>
<dbReference type="InterPro" id="IPR009880">
    <property type="entry name" value="Glyoxal_oxidase_N"/>
</dbReference>
<feature type="compositionally biased region" description="Polar residues" evidence="2">
    <location>
        <begin position="739"/>
        <end position="752"/>
    </location>
</feature>
<feature type="region of interest" description="Disordered" evidence="2">
    <location>
        <begin position="683"/>
        <end position="752"/>
    </location>
</feature>
<dbReference type="InterPro" id="IPR015202">
    <property type="entry name" value="GO-like_E_set"/>
</dbReference>
<dbReference type="Gene3D" id="2.130.10.80">
    <property type="entry name" value="Galactose oxidase/kelch, beta-propeller"/>
    <property type="match status" value="1"/>
</dbReference>
<evidence type="ECO:0000259" key="6">
    <source>
        <dbReference type="Pfam" id="PF09118"/>
    </source>
</evidence>
<dbReference type="Gene3D" id="2.60.40.10">
    <property type="entry name" value="Immunoglobulins"/>
    <property type="match status" value="1"/>
</dbReference>
<keyword evidence="3" id="KW-0472">Membrane</keyword>
<gene>
    <name evidence="7" type="ORF">GFSPODELE1_LOCUS7993</name>
</gene>
<evidence type="ECO:0000313" key="7">
    <source>
        <dbReference type="EMBL" id="CAL1710768.1"/>
    </source>
</evidence>
<evidence type="ECO:0000256" key="3">
    <source>
        <dbReference type="SAM" id="Phobius"/>
    </source>
</evidence>
<dbReference type="InterPro" id="IPR013783">
    <property type="entry name" value="Ig-like_fold"/>
</dbReference>
<evidence type="ECO:0000256" key="1">
    <source>
        <dbReference type="ARBA" id="ARBA00022729"/>
    </source>
</evidence>
<evidence type="ECO:0000256" key="4">
    <source>
        <dbReference type="SAM" id="SignalP"/>
    </source>
</evidence>
<feature type="region of interest" description="Disordered" evidence="2">
    <location>
        <begin position="622"/>
        <end position="646"/>
    </location>
</feature>
<dbReference type="PANTHER" id="PTHR32208">
    <property type="entry name" value="SECRETED PROTEIN-RELATED"/>
    <property type="match status" value="1"/>
</dbReference>
<feature type="transmembrane region" description="Helical" evidence="3">
    <location>
        <begin position="651"/>
        <end position="674"/>
    </location>
</feature>
<dbReference type="SUPFAM" id="SSF50965">
    <property type="entry name" value="Galactose oxidase, central domain"/>
    <property type="match status" value="1"/>
</dbReference>
<sequence>MLNRQLSLLALGLAAATPAVLSQKPGSFEDGGDTLVSAMMLLLGNDEKVYILDKSEGNPAQINGHPAMGAVYDIATRKAQVMDVTSNVFCASGMHLPNGSFITLGGNGAIGPGGNIGSVQAEGGGSGLFDETYQDYDGTRAIRILNPCTGDATGPACEWFDDANVLAMQKHRWYSTAEPLGDGSIAIIGGFTNGGYVNRNYPNLDPAYEGGAAEPTFEFFPSRGEAQVMQFIVDTSGLNAYPHTYTLPSGKLFLQANISSMIWDPDTNSENRLPNMPENIVRVYPASGAVAMLPLTPANNWTPTILFCGGSDMPDYAWGNYSWPYINTWEYPASAKCHRITPEPSDNSSADYEEDDPMLETRTMGQFIALPDGTMMVVNGGLNGTAGYSTQTLITTSYSDMPYGMSLASGPVGTPGIYDPRKPKGQRWSNTGLDASEIPRLYHSSALLLPDASVLIAGSNPNVDVNTSTIFPTTYKAEIFYPSYFSAKTRPTPQGVPKTISYGGDKFDITVPAASYSGAANDAADSAAVMLMRPGFTTHAMNMGQRSMQLNNTYTVNSDGSLTLHVAQAPPNSNIFQPGPALLFVTINGIPSNGTYVIVGNGQIGKQPTAAASTLPANVRLDSVKGTGEGGSSTSNTTSNNSSGASHTGPIIGAVVGAIALVGILGAIFGICLARRRRAALRNSPSSSYPMGAAPNAGGQDNPSMAWNASSLSVNSPYLDQTPAGARSGGQSVEFDPYYQNTPRMSTAHGQR</sequence>
<dbReference type="EMBL" id="OZ037949">
    <property type="protein sequence ID" value="CAL1710768.1"/>
    <property type="molecule type" value="Genomic_DNA"/>
</dbReference>
<accession>A0ABP1DUM8</accession>
<feature type="compositionally biased region" description="Low complexity" evidence="2">
    <location>
        <begin position="632"/>
        <end position="646"/>
    </location>
</feature>
<dbReference type="Pfam" id="PF07250">
    <property type="entry name" value="Glyoxal_oxid_N"/>
    <property type="match status" value="1"/>
</dbReference>
<keyword evidence="1 4" id="KW-0732">Signal</keyword>
<dbReference type="CDD" id="cd02851">
    <property type="entry name" value="E_set_GO_C"/>
    <property type="match status" value="1"/>
</dbReference>
<dbReference type="PANTHER" id="PTHR32208:SF21">
    <property type="entry name" value="LOW QUALITY PROTEIN: ALDEHYDE OXIDASE GLOX-LIKE"/>
    <property type="match status" value="1"/>
</dbReference>
<dbReference type="InterPro" id="IPR037293">
    <property type="entry name" value="Gal_Oxidase_central_sf"/>
</dbReference>
<dbReference type="Pfam" id="PF09118">
    <property type="entry name" value="GO-like_E_set"/>
    <property type="match status" value="1"/>
</dbReference>
<dbReference type="Proteomes" id="UP001497453">
    <property type="component" value="Chromosome 6"/>
</dbReference>
<feature type="domain" description="Glyoxal oxidase N-terminal" evidence="5">
    <location>
        <begin position="210"/>
        <end position="484"/>
    </location>
</feature>
<evidence type="ECO:0000259" key="5">
    <source>
        <dbReference type="Pfam" id="PF07250"/>
    </source>
</evidence>
<name>A0ABP1DUM8_9APHY</name>
<keyword evidence="3" id="KW-1133">Transmembrane helix</keyword>
<evidence type="ECO:0000256" key="2">
    <source>
        <dbReference type="SAM" id="MobiDB-lite"/>
    </source>
</evidence>
<feature type="compositionally biased region" description="Polar residues" evidence="2">
    <location>
        <begin position="699"/>
        <end position="719"/>
    </location>
</feature>
<dbReference type="InterPro" id="IPR014756">
    <property type="entry name" value="Ig_E-set"/>
</dbReference>
<dbReference type="SUPFAM" id="SSF81296">
    <property type="entry name" value="E set domains"/>
    <property type="match status" value="1"/>
</dbReference>
<feature type="signal peptide" evidence="4">
    <location>
        <begin position="1"/>
        <end position="22"/>
    </location>
</feature>
<feature type="chain" id="PRO_5046138369" description="Glyoxal oxidase" evidence="4">
    <location>
        <begin position="23"/>
        <end position="752"/>
    </location>
</feature>
<organism evidence="7 8">
    <name type="scientific">Somion occarium</name>
    <dbReference type="NCBI Taxonomy" id="3059160"/>
    <lineage>
        <taxon>Eukaryota</taxon>
        <taxon>Fungi</taxon>
        <taxon>Dikarya</taxon>
        <taxon>Basidiomycota</taxon>
        <taxon>Agaricomycotina</taxon>
        <taxon>Agaricomycetes</taxon>
        <taxon>Polyporales</taxon>
        <taxon>Cerrenaceae</taxon>
        <taxon>Somion</taxon>
    </lineage>
</organism>
<protein>
    <recommendedName>
        <fullName evidence="9">Glyoxal oxidase</fullName>
    </recommendedName>
</protein>
<evidence type="ECO:0008006" key="9">
    <source>
        <dbReference type="Google" id="ProtNLM"/>
    </source>
</evidence>
<proteinExistence type="predicted"/>
<keyword evidence="8" id="KW-1185">Reference proteome</keyword>